<evidence type="ECO:0000313" key="1">
    <source>
        <dbReference type="EMBL" id="TFH89356.1"/>
    </source>
</evidence>
<dbReference type="Proteomes" id="UP000297753">
    <property type="component" value="Unassembled WGS sequence"/>
</dbReference>
<evidence type="ECO:0008006" key="3">
    <source>
        <dbReference type="Google" id="ProtNLM"/>
    </source>
</evidence>
<dbReference type="PROSITE" id="PS51257">
    <property type="entry name" value="PROKAR_LIPOPROTEIN"/>
    <property type="match status" value="1"/>
</dbReference>
<comment type="caution">
    <text evidence="1">The sequence shown here is derived from an EMBL/GenBank/DDBJ whole genome shotgun (WGS) entry which is preliminary data.</text>
</comment>
<accession>A0A4Y8W9N1</accession>
<name>A0A4Y8W9N1_9VIBR</name>
<dbReference type="RefSeq" id="WP_134837472.1">
    <property type="nucleotide sequence ID" value="NZ_SATR01000075.1"/>
</dbReference>
<evidence type="ECO:0000313" key="2">
    <source>
        <dbReference type="Proteomes" id="UP000297753"/>
    </source>
</evidence>
<dbReference type="AlphaFoldDB" id="A0A4Y8W9N1"/>
<dbReference type="EMBL" id="SATR01000075">
    <property type="protein sequence ID" value="TFH89356.1"/>
    <property type="molecule type" value="Genomic_DNA"/>
</dbReference>
<sequence length="216" mass="24393">MNKYLFPLSAIIVLSGCQTTIEARQYSVLDPESNFNANKPIVVATFDENDLSSKYYIRAVIDALKERGFTNVYSLRELAESNSTPVAAAYIKLEEKYDTYTYESADYGMVDSGYSTTSCTGFGITATCNTTKQKTYGVTGKSTKTGTMVYHSFALHYYDLATKKKVLFTMGSTFDKSCNSDFLYKFLIDETISRTDFERPQDYKYKIKLPEGVKCK</sequence>
<reference evidence="1 2" key="1">
    <citation type="submission" date="2019-01" db="EMBL/GenBank/DDBJ databases">
        <title>Vibrio BEI176 sp. nov, a marine bacterium isolated from China: eastern marignal seas.</title>
        <authorList>
            <person name="Li B."/>
        </authorList>
    </citation>
    <scope>NUCLEOTIDE SEQUENCE [LARGE SCALE GENOMIC DNA]</scope>
    <source>
        <strain evidence="1 2">BEI176</strain>
    </source>
</reference>
<protein>
    <recommendedName>
        <fullName evidence="3">Lipoprotein</fullName>
    </recommendedName>
</protein>
<gene>
    <name evidence="1" type="ORF">ELS82_22715</name>
</gene>
<keyword evidence="2" id="KW-1185">Reference proteome</keyword>
<proteinExistence type="predicted"/>
<dbReference type="OrthoDB" id="7000951at2"/>
<organism evidence="1 2">
    <name type="scientific">Vibrio ouci</name>
    <dbReference type="NCBI Taxonomy" id="2499078"/>
    <lineage>
        <taxon>Bacteria</taxon>
        <taxon>Pseudomonadati</taxon>
        <taxon>Pseudomonadota</taxon>
        <taxon>Gammaproteobacteria</taxon>
        <taxon>Vibrionales</taxon>
        <taxon>Vibrionaceae</taxon>
        <taxon>Vibrio</taxon>
    </lineage>
</organism>